<dbReference type="EMBL" id="AUZI01000023">
    <property type="protein sequence ID" value="KID48587.1"/>
    <property type="molecule type" value="Genomic_DNA"/>
</dbReference>
<comment type="caution">
    <text evidence="2">The sequence shown here is derived from an EMBL/GenBank/DDBJ whole genome shotgun (WGS) entry which is preliminary data.</text>
</comment>
<keyword evidence="1" id="KW-1133">Transmembrane helix</keyword>
<feature type="transmembrane region" description="Helical" evidence="1">
    <location>
        <begin position="7"/>
        <end position="30"/>
    </location>
</feature>
<accession>A0A0B4FMQ0</accession>
<gene>
    <name evidence="2" type="ORF">C095_09940</name>
</gene>
<feature type="transmembrane region" description="Helical" evidence="1">
    <location>
        <begin position="59"/>
        <end position="77"/>
    </location>
</feature>
<reference evidence="2 3" key="1">
    <citation type="submission" date="2013-08" db="EMBL/GenBank/DDBJ databases">
        <title>An opportunistic ruminal bacterium that causes liver abscesses in cattle.</title>
        <authorList>
            <person name="Benahmed F.H."/>
            <person name="Rasmussen M."/>
            <person name="Harbottle H."/>
            <person name="Soppet D."/>
            <person name="Nagaraja T.G."/>
            <person name="Davidson M."/>
        </authorList>
    </citation>
    <scope>NUCLEOTIDE SEQUENCE [LARGE SCALE GENOMIC DNA]</scope>
    <source>
        <strain evidence="2 3">B35</strain>
    </source>
</reference>
<evidence type="ECO:0008006" key="4">
    <source>
        <dbReference type="Google" id="ProtNLM"/>
    </source>
</evidence>
<evidence type="ECO:0000313" key="3">
    <source>
        <dbReference type="Proteomes" id="UP000031184"/>
    </source>
</evidence>
<evidence type="ECO:0000256" key="1">
    <source>
        <dbReference type="SAM" id="Phobius"/>
    </source>
</evidence>
<dbReference type="Pfam" id="PF06912">
    <property type="entry name" value="DUF1275"/>
    <property type="match status" value="1"/>
</dbReference>
<dbReference type="PATRIC" id="fig|1226633.4.peg.2014"/>
<keyword evidence="1" id="KW-0472">Membrane</keyword>
<dbReference type="AlphaFoldDB" id="A0A0B4FMQ0"/>
<sequence>MKRFYKIYIFWIFLLTITGGFLNSVGILYLGEAISHYSGNVSKIAIEYRLHHYEHTLKILGLFVSFFLGCVLAGFFTKGKAFDLQKNMVVF</sequence>
<dbReference type="Proteomes" id="UP000031184">
    <property type="component" value="Unassembled WGS sequence"/>
</dbReference>
<dbReference type="InterPro" id="IPR010699">
    <property type="entry name" value="DUF1275"/>
</dbReference>
<protein>
    <recommendedName>
        <fullName evidence="4">PF06912 family protein</fullName>
    </recommendedName>
</protein>
<name>A0A0B4FMQ0_9FUSO</name>
<organism evidence="2 3">
    <name type="scientific">Fusobacterium necrophorum subsp. funduliforme B35</name>
    <dbReference type="NCBI Taxonomy" id="1226633"/>
    <lineage>
        <taxon>Bacteria</taxon>
        <taxon>Fusobacteriati</taxon>
        <taxon>Fusobacteriota</taxon>
        <taxon>Fusobacteriia</taxon>
        <taxon>Fusobacteriales</taxon>
        <taxon>Fusobacteriaceae</taxon>
        <taxon>Fusobacterium</taxon>
    </lineage>
</organism>
<proteinExistence type="predicted"/>
<evidence type="ECO:0000313" key="2">
    <source>
        <dbReference type="EMBL" id="KID48587.1"/>
    </source>
</evidence>
<keyword evidence="1" id="KW-0812">Transmembrane</keyword>